<dbReference type="InterPro" id="IPR013237">
    <property type="entry name" value="Phage_T7_Gp4_N"/>
</dbReference>
<dbReference type="GO" id="GO:1990077">
    <property type="term" value="C:primosome complex"/>
    <property type="evidence" value="ECO:0007669"/>
    <property type="project" value="UniProtKB-KW"/>
</dbReference>
<sequence length="905" mass="98424">MKNIKVSEISKQSVGKWDYILHALGIKIPENGKHGPCPKCGGKDRFRFDNKNGRGTWFCNHCGNGDGIDIVKRFFDIDTVSAAARVAECLPSAPIVNAPARKEAAKQTAVNWPALLSQSVTGESPYLAGKGLAGHASRLTTRELMAGGEKYPSGSLMLPVKNTQGNITGIQLISGNGVKNLMKGSKYSGCFIPVSDFPEDVPEKVVITEGYATAVSVSLLSDAWPLAALSKTNLRAAAEAVREEWPEAQIIIAGDNDFMDGKPNEGREVAIKAALAVKGWVSIPPGRAKADWDDYRRDFGVQRAREAFAEEMFNPGDTETRLPPGFRLTKEFLWCERTHNDGSESGQMKQIKICSPLKVTAITCDADGGNFGRLLAWDDSNGSRHEWAMPMTVLAGAGQDLREVLLENGLHFISVNGTARGLLMEYIATCRPVRKVTCVEKTGWYGGSYVLNGEVIGGEAGSVIFQAARSSKNDFRVSGDTREWMEHVGRYCAGNSRLVFCVSLAFAAPLLTLLGMGRGGYHLKGESTDGKTTTMKVAASVCGGPDYWKTWRATGNALEGIALRRNDAVLMLDEISEVDGREASRIAYMLGNGQGKARARVDGSPREQAQWTLLFLSTGEVSIAEHAAEAGERRTGAGVGVRMVQIPSNTGQFGAFEELHGFSGGKAFAEHLEQASRQYHGAVFRDWLRWLTANLNAVTERARALRKKYERTLLPENAGNQVGRVVDRFALLAVAGELATEAGITGWEPGEAENAARKCLDAWIHDRGHTANQEDADALDKVRRFITANQYVRFADWHDDKNRPSNMVGFRRVEKGGNGISTGKKEDGNDTAKESGAGKEAITTFYVLPSGWKEICGTSDAAKTARLCSEAGWLDAGDEKRLQKKVRLPEIGSKWVYVFKSDVVG</sequence>
<dbReference type="Proteomes" id="UP000264980">
    <property type="component" value="Chromosome"/>
</dbReference>
<gene>
    <name evidence="9" type="ORF">AV903_23835</name>
</gene>
<dbReference type="Pfam" id="PF06048">
    <property type="entry name" value="DUF927"/>
    <property type="match status" value="1"/>
</dbReference>
<dbReference type="Pfam" id="PF08273">
    <property type="entry name" value="Zn_Ribbon_Prim"/>
    <property type="match status" value="1"/>
</dbReference>
<proteinExistence type="predicted"/>
<evidence type="ECO:0000313" key="9">
    <source>
        <dbReference type="EMBL" id="AXF78349.1"/>
    </source>
</evidence>
<dbReference type="GO" id="GO:0008270">
    <property type="term" value="F:zinc ion binding"/>
    <property type="evidence" value="ECO:0007669"/>
    <property type="project" value="InterPro"/>
</dbReference>
<keyword evidence="2" id="KW-0639">Primosome</keyword>
<feature type="region of interest" description="Disordered" evidence="7">
    <location>
        <begin position="806"/>
        <end position="836"/>
    </location>
</feature>
<evidence type="ECO:0000256" key="7">
    <source>
        <dbReference type="SAM" id="MobiDB-lite"/>
    </source>
</evidence>
<dbReference type="GO" id="GO:0003677">
    <property type="term" value="F:DNA binding"/>
    <property type="evidence" value="ECO:0007669"/>
    <property type="project" value="InterPro"/>
</dbReference>
<dbReference type="InterPro" id="IPR034154">
    <property type="entry name" value="TOPRIM_DnaG/twinkle"/>
</dbReference>
<evidence type="ECO:0000256" key="1">
    <source>
        <dbReference type="ARBA" id="ARBA00022478"/>
    </source>
</evidence>
<dbReference type="AlphaFoldDB" id="A0A345CY32"/>
<dbReference type="Gene3D" id="3.90.580.10">
    <property type="entry name" value="Zinc finger, CHC2-type domain"/>
    <property type="match status" value="1"/>
</dbReference>
<keyword evidence="3" id="KW-0808">Transferase</keyword>
<dbReference type="InterPro" id="IPR036977">
    <property type="entry name" value="DNA_primase_Znf_CHC2"/>
</dbReference>
<keyword evidence="5" id="KW-0235">DNA replication</keyword>
<dbReference type="GO" id="GO:0000428">
    <property type="term" value="C:DNA-directed RNA polymerase complex"/>
    <property type="evidence" value="ECO:0007669"/>
    <property type="project" value="UniProtKB-KW"/>
</dbReference>
<dbReference type="CDD" id="cd01029">
    <property type="entry name" value="TOPRIM_primases"/>
    <property type="match status" value="1"/>
</dbReference>
<dbReference type="GO" id="GO:0016779">
    <property type="term" value="F:nucleotidyltransferase activity"/>
    <property type="evidence" value="ECO:0007669"/>
    <property type="project" value="UniProtKB-KW"/>
</dbReference>
<feature type="compositionally biased region" description="Basic and acidic residues" evidence="7">
    <location>
        <begin position="823"/>
        <end position="836"/>
    </location>
</feature>
<accession>A0A345CY32</accession>
<evidence type="ECO:0000256" key="4">
    <source>
        <dbReference type="ARBA" id="ARBA00022695"/>
    </source>
</evidence>
<dbReference type="InterPro" id="IPR009270">
    <property type="entry name" value="DUF927"/>
</dbReference>
<protein>
    <submittedName>
        <fullName evidence="9">DUF927 domain-containing protein</fullName>
    </submittedName>
</protein>
<evidence type="ECO:0000313" key="10">
    <source>
        <dbReference type="Proteomes" id="UP000264980"/>
    </source>
</evidence>
<dbReference type="SUPFAM" id="SSF57783">
    <property type="entry name" value="Zinc beta-ribbon"/>
    <property type="match status" value="1"/>
</dbReference>
<dbReference type="InterPro" id="IPR006171">
    <property type="entry name" value="TOPRIM_dom"/>
</dbReference>
<dbReference type="Pfam" id="PF13362">
    <property type="entry name" value="Toprim_3"/>
    <property type="match status" value="1"/>
</dbReference>
<organism evidence="9 10">
    <name type="scientific">Erwinia tracheiphila</name>
    <dbReference type="NCBI Taxonomy" id="65700"/>
    <lineage>
        <taxon>Bacteria</taxon>
        <taxon>Pseudomonadati</taxon>
        <taxon>Pseudomonadota</taxon>
        <taxon>Gammaproteobacteria</taxon>
        <taxon>Enterobacterales</taxon>
        <taxon>Erwiniaceae</taxon>
        <taxon>Erwinia</taxon>
    </lineage>
</organism>
<evidence type="ECO:0000256" key="6">
    <source>
        <dbReference type="ARBA" id="ARBA00023163"/>
    </source>
</evidence>
<feature type="domain" description="DNA primase/helicase Gp4 N-terminal Bacteriophage T7-like" evidence="8">
    <location>
        <begin position="32"/>
        <end position="68"/>
    </location>
</feature>
<dbReference type="SMART" id="SM00778">
    <property type="entry name" value="Prim_Zn_Ribbon"/>
    <property type="match status" value="1"/>
</dbReference>
<evidence type="ECO:0000256" key="2">
    <source>
        <dbReference type="ARBA" id="ARBA00022515"/>
    </source>
</evidence>
<evidence type="ECO:0000256" key="3">
    <source>
        <dbReference type="ARBA" id="ARBA00022679"/>
    </source>
</evidence>
<evidence type="ECO:0000256" key="5">
    <source>
        <dbReference type="ARBA" id="ARBA00022705"/>
    </source>
</evidence>
<name>A0A345CY32_9GAMM</name>
<evidence type="ECO:0000259" key="8">
    <source>
        <dbReference type="SMART" id="SM00778"/>
    </source>
</evidence>
<dbReference type="GO" id="GO:0006269">
    <property type="term" value="P:DNA replication, synthesis of primer"/>
    <property type="evidence" value="ECO:0007669"/>
    <property type="project" value="UniProtKB-KW"/>
</dbReference>
<keyword evidence="4" id="KW-0548">Nucleotidyltransferase</keyword>
<dbReference type="GO" id="GO:0004386">
    <property type="term" value="F:helicase activity"/>
    <property type="evidence" value="ECO:0007669"/>
    <property type="project" value="InterPro"/>
</dbReference>
<dbReference type="RefSeq" id="WP_233481407.1">
    <property type="nucleotide sequence ID" value="NZ_CP013970.1"/>
</dbReference>
<reference evidence="9 10" key="1">
    <citation type="submission" date="2016-01" db="EMBL/GenBank/DDBJ databases">
        <authorList>
            <person name="Oliw E.H."/>
        </authorList>
    </citation>
    <scope>NUCLEOTIDE SEQUENCE [LARGE SCALE GENOMIC DNA]</scope>
    <source>
        <strain evidence="9 10">MDcuke</strain>
    </source>
</reference>
<keyword evidence="1" id="KW-0240">DNA-directed RNA polymerase</keyword>
<keyword evidence="6" id="KW-0804">Transcription</keyword>
<dbReference type="EMBL" id="CP013970">
    <property type="protein sequence ID" value="AXF78349.1"/>
    <property type="molecule type" value="Genomic_DNA"/>
</dbReference>